<protein>
    <submittedName>
        <fullName evidence="2">ORF13</fullName>
    </submittedName>
</protein>
<feature type="compositionally biased region" description="Basic and acidic residues" evidence="1">
    <location>
        <begin position="414"/>
        <end position="452"/>
    </location>
</feature>
<feature type="compositionally biased region" description="Gly residues" evidence="1">
    <location>
        <begin position="570"/>
        <end position="579"/>
    </location>
</feature>
<name>A0AAT9J7D9_9VIRU</name>
<dbReference type="EMBL" id="BK067788">
    <property type="protein sequence ID" value="DBA51971.1"/>
    <property type="molecule type" value="Genomic_DNA"/>
</dbReference>
<feature type="compositionally biased region" description="Basic and acidic residues" evidence="1">
    <location>
        <begin position="54"/>
        <end position="74"/>
    </location>
</feature>
<proteinExistence type="predicted"/>
<evidence type="ECO:0000256" key="1">
    <source>
        <dbReference type="SAM" id="MobiDB-lite"/>
    </source>
</evidence>
<feature type="compositionally biased region" description="Polar residues" evidence="1">
    <location>
        <begin position="31"/>
        <end position="43"/>
    </location>
</feature>
<evidence type="ECO:0000313" key="2">
    <source>
        <dbReference type="EMBL" id="DBA51971.1"/>
    </source>
</evidence>
<feature type="region of interest" description="Disordered" evidence="1">
    <location>
        <begin position="1"/>
        <end position="79"/>
    </location>
</feature>
<feature type="compositionally biased region" description="Low complexity" evidence="1">
    <location>
        <begin position="19"/>
        <end position="30"/>
    </location>
</feature>
<accession>A0AAT9J7D9</accession>
<feature type="compositionally biased region" description="Low complexity" evidence="1">
    <location>
        <begin position="357"/>
        <end position="371"/>
    </location>
</feature>
<feature type="compositionally biased region" description="Basic and acidic residues" evidence="1">
    <location>
        <begin position="460"/>
        <end position="475"/>
    </location>
</feature>
<sequence length="640" mass="68677">MVTYGGSNQFQPASPTEKAAAQARLLAAQRENQATQEQRQQAPSAIKTGTPEEAAVRAEAQKIEQQRMVEEHVSRVGSSNDRFAQAREAAIKSGSFSYGSFGTPVPNSFVTSQGQRMERPVLPMTQGGGRISFGTPVSGTPISQMRTAVMPQTTEKTSQPTTVLKSGPSPVIRATQANLDKTNALRASQGLPPLEKVTTVQVVPSTKTTQSETGVTTLFGKTFKTFTPTSEKQTGEASSFLKVPFSGQKAQGGEVPSTSLADVFAFVPIGSLEKGAISAGKEISSFFTKAFAKEAPKAAETGAKVGTSDIGLNVPKYTDKFRTEKNIQSMINEKMKSPPPEMARQGKEVTPTPEITVKLGVGPGKVVSSSKGGTGILEGTGRPPTTPTEKTVSAGKGLEQIVREKQVTKTVQKQKPEFEQKQLSKQEQFLKDQEKAKTEQTGKTEEKLKAKQEQSLIERTGLRYIKEPGKPRQEQKQTPVPPVPILKPRQTTEQKPKPFPTLVPPVPITITKQSQKQDQGGIGITDLLTVTKIPGNPSPPPPKPTPPPTKTPPPGETTTDKKRPPDLGVLGVGGGGGLVGKVSKGGFRREFVGNVPEASIIGTYKRSELSYSQRTISKSESEQSKQSTGRFVQSKRSRIL</sequence>
<reference evidence="2" key="2">
    <citation type="submission" date="2024-03" db="EMBL/GenBank/DDBJ databases">
        <authorList>
            <person name="Ni Y."/>
            <person name="Xu T."/>
            <person name="Yan S."/>
            <person name="Chen L."/>
            <person name="Wang Y."/>
        </authorList>
    </citation>
    <scope>NUCLEOTIDE SEQUENCE</scope>
    <source>
        <strain evidence="2">NTM1</strain>
    </source>
</reference>
<organism evidence="2">
    <name type="scientific">Nitrosopumilaceae spindle-shaped virus</name>
    <dbReference type="NCBI Taxonomy" id="3065433"/>
    <lineage>
        <taxon>Viruses</taxon>
    </lineage>
</organism>
<feature type="region of interest" description="Disordered" evidence="1">
    <location>
        <begin position="606"/>
        <end position="640"/>
    </location>
</feature>
<reference evidence="2" key="1">
    <citation type="journal article" date="2024" name="Environ. Microbiol. Rep.">
        <title>Hiding in plain sight: The discovery of complete genomes of 11 hypothetical spindle-shaped viruses that putatively infect mesophilic ammonia-oxidizing archaea.</title>
        <authorList>
            <person name="Ni Y."/>
            <person name="Xu T."/>
            <person name="Yan S."/>
            <person name="Chen L."/>
            <person name="Wang Y."/>
        </authorList>
    </citation>
    <scope>NUCLEOTIDE SEQUENCE</scope>
    <source>
        <strain evidence="2">NTM1</strain>
    </source>
</reference>
<feature type="compositionally biased region" description="Pro residues" evidence="1">
    <location>
        <begin position="497"/>
        <end position="507"/>
    </location>
</feature>
<feature type="compositionally biased region" description="Pro residues" evidence="1">
    <location>
        <begin position="536"/>
        <end position="555"/>
    </location>
</feature>
<feature type="compositionally biased region" description="Polar residues" evidence="1">
    <location>
        <begin position="1"/>
        <end position="14"/>
    </location>
</feature>
<feature type="region of interest" description="Disordered" evidence="1">
    <location>
        <begin position="355"/>
        <end position="583"/>
    </location>
</feature>